<dbReference type="AlphaFoldDB" id="F9S379"/>
<sequence length="38" mass="4275">MSVLLLHKIVINDSYSNFDFGLVILGMPMLCFAEEQAD</sequence>
<dbReference type="EMBL" id="AFWF01000175">
    <property type="protein sequence ID" value="EGU38103.1"/>
    <property type="molecule type" value="Genomic_DNA"/>
</dbReference>
<accession>F9S379</accession>
<evidence type="ECO:0000313" key="2">
    <source>
        <dbReference type="Proteomes" id="UP000004605"/>
    </source>
</evidence>
<keyword evidence="2" id="KW-1185">Reference proteome</keyword>
<proteinExistence type="predicted"/>
<dbReference type="Proteomes" id="UP000004605">
    <property type="component" value="Unassembled WGS sequence"/>
</dbReference>
<name>F9S379_9VIBR</name>
<reference evidence="1 2" key="1">
    <citation type="journal article" date="2012" name="Int. J. Syst. Evol. Microbiol.">
        <title>Vibrio caribbeanicus sp. nov., isolated from the marine sponge Scleritoderma cyanea.</title>
        <authorList>
            <person name="Hoffmann M."/>
            <person name="Monday S.R."/>
            <person name="Allard M.W."/>
            <person name="Strain E.A."/>
            <person name="Whittaker P."/>
            <person name="Naum M."/>
            <person name="McCarthy P.J."/>
            <person name="Lopez J.V."/>
            <person name="Fischer M."/>
            <person name="Brown E.W."/>
        </authorList>
    </citation>
    <scope>NUCLEOTIDE SEQUENCE [LARGE SCALE GENOMIC DNA]</scope>
    <source>
        <strain evidence="1 2">ATCC 700023</strain>
    </source>
</reference>
<protein>
    <submittedName>
        <fullName evidence="1">Uncharacterized protein</fullName>
    </submittedName>
</protein>
<evidence type="ECO:0000313" key="1">
    <source>
        <dbReference type="EMBL" id="EGU38103.1"/>
    </source>
</evidence>
<comment type="caution">
    <text evidence="1">The sequence shown here is derived from an EMBL/GenBank/DDBJ whole genome shotgun (WGS) entry which is preliminary data.</text>
</comment>
<organism evidence="1 2">
    <name type="scientific">Vibrio ichthyoenteri ATCC 700023</name>
    <dbReference type="NCBI Taxonomy" id="870968"/>
    <lineage>
        <taxon>Bacteria</taxon>
        <taxon>Pseudomonadati</taxon>
        <taxon>Pseudomonadota</taxon>
        <taxon>Gammaproteobacteria</taxon>
        <taxon>Vibrionales</taxon>
        <taxon>Vibrionaceae</taxon>
        <taxon>Vibrio</taxon>
    </lineage>
</organism>
<gene>
    <name evidence="1" type="ORF">VII00023_19244</name>
</gene>